<organism evidence="4 5">
    <name type="scientific">Upupa epops</name>
    <name type="common">Eurasian hoopoe</name>
    <dbReference type="NCBI Taxonomy" id="57439"/>
    <lineage>
        <taxon>Eukaryota</taxon>
        <taxon>Metazoa</taxon>
        <taxon>Chordata</taxon>
        <taxon>Craniata</taxon>
        <taxon>Vertebrata</taxon>
        <taxon>Euteleostomi</taxon>
        <taxon>Archelosauria</taxon>
        <taxon>Archosauria</taxon>
        <taxon>Dinosauria</taxon>
        <taxon>Saurischia</taxon>
        <taxon>Theropoda</taxon>
        <taxon>Coelurosauria</taxon>
        <taxon>Aves</taxon>
        <taxon>Neognathae</taxon>
        <taxon>Neoaves</taxon>
        <taxon>Telluraves</taxon>
        <taxon>Coraciimorphae</taxon>
        <taxon>Bucerotiformes</taxon>
        <taxon>Upupidae</taxon>
        <taxon>Upupa</taxon>
    </lineage>
</organism>
<evidence type="ECO:0000256" key="3">
    <source>
        <dbReference type="SAM" id="MobiDB-lite"/>
    </source>
</evidence>
<evidence type="ECO:0000313" key="5">
    <source>
        <dbReference type="Proteomes" id="UP000544127"/>
    </source>
</evidence>
<dbReference type="OrthoDB" id="20729at2759"/>
<feature type="compositionally biased region" description="Low complexity" evidence="3">
    <location>
        <begin position="224"/>
        <end position="234"/>
    </location>
</feature>
<sequence>FGERCWNEHPRDGRSGPAAAQPRAGGGGGWSTANQRYTNVIQPSAFKSVSAWGGSRDDRKGLFGSSEFGSTGSSRDTDLSQNRFSALMSSPNTADGSKDEEERLLESVVKDMEVWMSSGQWLFSSYSPMKGKANVSGFLDISPEELRLEYYKCNASNSIPDYVKSVQECLAQWKNRVLQLQTLNAPTRAALVAVTALALLKLSELKSGVTQPFPTVSFGGQQTSSAGSPSKSLPSQPPLSIPLGSLPPWSTALGGSRGAQPSPHLLSIRLPPAGFPAAAAPASPSGPAGLSAPLAASAASFSFRAAPSSSSSSTASTKAAEKLFTPRAELTAEELAQFEARTFTLGKIPLKPPPGELLKL</sequence>
<gene>
    <name evidence="4" type="primary">Nupl2</name>
    <name evidence="4" type="ORF">UPUEPO_R04789</name>
</gene>
<accession>A0A7K6AUN1</accession>
<comment type="caution">
    <text evidence="4">The sequence shown here is derived from an EMBL/GenBank/DDBJ whole genome shotgun (WGS) entry which is preliminary data.</text>
</comment>
<feature type="non-terminal residue" evidence="4">
    <location>
        <position position="360"/>
    </location>
</feature>
<comment type="subcellular location">
    <subcellularLocation>
        <location evidence="1">Nucleus</location>
    </subcellularLocation>
</comment>
<reference evidence="4 5" key="1">
    <citation type="submission" date="2019-09" db="EMBL/GenBank/DDBJ databases">
        <title>Bird 10,000 Genomes (B10K) Project - Family phase.</title>
        <authorList>
            <person name="Zhang G."/>
        </authorList>
    </citation>
    <scope>NUCLEOTIDE SEQUENCE [LARGE SCALE GENOMIC DNA]</scope>
    <source>
        <strain evidence="4">B10K-DU-012-37</strain>
    </source>
</reference>
<feature type="region of interest" description="Disordered" evidence="3">
    <location>
        <begin position="216"/>
        <end position="240"/>
    </location>
</feature>
<feature type="region of interest" description="Disordered" evidence="3">
    <location>
        <begin position="1"/>
        <end position="36"/>
    </location>
</feature>
<evidence type="ECO:0000256" key="1">
    <source>
        <dbReference type="ARBA" id="ARBA00004123"/>
    </source>
</evidence>
<keyword evidence="5" id="KW-1185">Reference proteome</keyword>
<evidence type="ECO:0000256" key="2">
    <source>
        <dbReference type="ARBA" id="ARBA00023242"/>
    </source>
</evidence>
<dbReference type="PANTHER" id="PTHR46527">
    <property type="entry name" value="NUCLEOPORIN-LIKE PROTEIN 2"/>
    <property type="match status" value="1"/>
</dbReference>
<dbReference type="InterPro" id="IPR051767">
    <property type="entry name" value="Nucleoporin_NUP42"/>
</dbReference>
<feature type="compositionally biased region" description="Basic and acidic residues" evidence="3">
    <location>
        <begin position="1"/>
        <end position="14"/>
    </location>
</feature>
<dbReference type="PANTHER" id="PTHR46527:SF1">
    <property type="entry name" value="NUCLEOPORIN NUP42"/>
    <property type="match status" value="1"/>
</dbReference>
<dbReference type="GO" id="GO:0005634">
    <property type="term" value="C:nucleus"/>
    <property type="evidence" value="ECO:0007669"/>
    <property type="project" value="UniProtKB-SubCell"/>
</dbReference>
<dbReference type="EMBL" id="VZRI01005457">
    <property type="protein sequence ID" value="NWU93742.1"/>
    <property type="molecule type" value="Genomic_DNA"/>
</dbReference>
<proteinExistence type="predicted"/>
<name>A0A7K6AUN1_UPUEP</name>
<dbReference type="AlphaFoldDB" id="A0A7K6AUN1"/>
<evidence type="ECO:0000313" key="4">
    <source>
        <dbReference type="EMBL" id="NWU93742.1"/>
    </source>
</evidence>
<keyword evidence="2" id="KW-0539">Nucleus</keyword>
<feature type="non-terminal residue" evidence="4">
    <location>
        <position position="1"/>
    </location>
</feature>
<protein>
    <submittedName>
        <fullName evidence="4">NUPL2 protein</fullName>
    </submittedName>
</protein>
<dbReference type="Proteomes" id="UP000544127">
    <property type="component" value="Unassembled WGS sequence"/>
</dbReference>